<evidence type="ECO:0000313" key="2">
    <source>
        <dbReference type="EMBL" id="MCI49575.1"/>
    </source>
</evidence>
<dbReference type="EMBL" id="LXQA010403207">
    <property type="protein sequence ID" value="MCI49575.1"/>
    <property type="molecule type" value="Genomic_DNA"/>
</dbReference>
<comment type="caution">
    <text evidence="2">The sequence shown here is derived from an EMBL/GenBank/DDBJ whole genome shotgun (WGS) entry which is preliminary data.</text>
</comment>
<organism evidence="2 3">
    <name type="scientific">Trifolium medium</name>
    <dbReference type="NCBI Taxonomy" id="97028"/>
    <lineage>
        <taxon>Eukaryota</taxon>
        <taxon>Viridiplantae</taxon>
        <taxon>Streptophyta</taxon>
        <taxon>Embryophyta</taxon>
        <taxon>Tracheophyta</taxon>
        <taxon>Spermatophyta</taxon>
        <taxon>Magnoliopsida</taxon>
        <taxon>eudicotyledons</taxon>
        <taxon>Gunneridae</taxon>
        <taxon>Pentapetalae</taxon>
        <taxon>rosids</taxon>
        <taxon>fabids</taxon>
        <taxon>Fabales</taxon>
        <taxon>Fabaceae</taxon>
        <taxon>Papilionoideae</taxon>
        <taxon>50 kb inversion clade</taxon>
        <taxon>NPAAA clade</taxon>
        <taxon>Hologalegina</taxon>
        <taxon>IRL clade</taxon>
        <taxon>Trifolieae</taxon>
        <taxon>Trifolium</taxon>
    </lineage>
</organism>
<sequence length="54" mass="5498">SIARDPGVAARYLTGMGTVGAEQLSFSAATGGFSMERSSAGRGSQSRVRTGFLS</sequence>
<reference evidence="2 3" key="1">
    <citation type="journal article" date="2018" name="Front. Plant Sci.">
        <title>Red Clover (Trifolium pratense) and Zigzag Clover (T. medium) - A Picture of Genomic Similarities and Differences.</title>
        <authorList>
            <person name="Dluhosova J."/>
            <person name="Istvanek J."/>
            <person name="Nedelnik J."/>
            <person name="Repkova J."/>
        </authorList>
    </citation>
    <scope>NUCLEOTIDE SEQUENCE [LARGE SCALE GENOMIC DNA]</scope>
    <source>
        <strain evidence="3">cv. 10/8</strain>
        <tissue evidence="2">Leaf</tissue>
    </source>
</reference>
<name>A0A392SNI9_9FABA</name>
<feature type="compositionally biased region" description="Polar residues" evidence="1">
    <location>
        <begin position="41"/>
        <end position="54"/>
    </location>
</feature>
<dbReference type="Proteomes" id="UP000265520">
    <property type="component" value="Unassembled WGS sequence"/>
</dbReference>
<protein>
    <submittedName>
        <fullName evidence="2">Uncharacterized protein</fullName>
    </submittedName>
</protein>
<keyword evidence="3" id="KW-1185">Reference proteome</keyword>
<accession>A0A392SNI9</accession>
<evidence type="ECO:0000256" key="1">
    <source>
        <dbReference type="SAM" id="MobiDB-lite"/>
    </source>
</evidence>
<feature type="region of interest" description="Disordered" evidence="1">
    <location>
        <begin position="35"/>
        <end position="54"/>
    </location>
</feature>
<dbReference type="AlphaFoldDB" id="A0A392SNI9"/>
<proteinExistence type="predicted"/>
<feature type="non-terminal residue" evidence="2">
    <location>
        <position position="1"/>
    </location>
</feature>
<evidence type="ECO:0000313" key="3">
    <source>
        <dbReference type="Proteomes" id="UP000265520"/>
    </source>
</evidence>